<evidence type="ECO:0000313" key="2">
    <source>
        <dbReference type="EMBL" id="BCO26757.1"/>
    </source>
</evidence>
<dbReference type="EMBL" id="AP024238">
    <property type="protein sequence ID" value="BCO26757.1"/>
    <property type="molecule type" value="Genomic_DNA"/>
</dbReference>
<evidence type="ECO:0008006" key="4">
    <source>
        <dbReference type="Google" id="ProtNLM"/>
    </source>
</evidence>
<feature type="transmembrane region" description="Helical" evidence="1">
    <location>
        <begin position="12"/>
        <end position="34"/>
    </location>
</feature>
<keyword evidence="1" id="KW-1133">Transmembrane helix</keyword>
<sequence>MKAIQDLFSTDYGLMSIVVIAVIVVGLGVAYGVLKSKMAESAKSAGK</sequence>
<organism evidence="2 3">
    <name type="scientific">Rhodoferax lithotrophicus</name>
    <dbReference type="NCBI Taxonomy" id="2798804"/>
    <lineage>
        <taxon>Bacteria</taxon>
        <taxon>Pseudomonadati</taxon>
        <taxon>Pseudomonadota</taxon>
        <taxon>Betaproteobacteria</taxon>
        <taxon>Burkholderiales</taxon>
        <taxon>Comamonadaceae</taxon>
        <taxon>Rhodoferax</taxon>
    </lineage>
</organism>
<name>A0ABN6D419_9BURK</name>
<keyword evidence="1" id="KW-0472">Membrane</keyword>
<dbReference type="RefSeq" id="WP_223910717.1">
    <property type="nucleotide sequence ID" value="NZ_AP024238.1"/>
</dbReference>
<accession>A0ABN6D419</accession>
<keyword evidence="1" id="KW-0812">Transmembrane</keyword>
<reference evidence="2 3" key="1">
    <citation type="journal article" date="2021" name="Microbiol. Spectr.">
        <title>A Single Bacterium Capable of Oxidation and Reduction of Iron at Circumneutral pH.</title>
        <authorList>
            <person name="Kato S."/>
            <person name="Ohkuma M."/>
        </authorList>
    </citation>
    <scope>NUCLEOTIDE SEQUENCE [LARGE SCALE GENOMIC DNA]</scope>
    <source>
        <strain evidence="2 3">MIZ03</strain>
    </source>
</reference>
<proteinExistence type="predicted"/>
<gene>
    <name evidence="2" type="ORF">MIZ03_1642</name>
</gene>
<dbReference type="Proteomes" id="UP000824366">
    <property type="component" value="Chromosome"/>
</dbReference>
<keyword evidence="3" id="KW-1185">Reference proteome</keyword>
<evidence type="ECO:0000256" key="1">
    <source>
        <dbReference type="SAM" id="Phobius"/>
    </source>
</evidence>
<dbReference type="InterPro" id="IPR021494">
    <property type="entry name" value="DUF3149"/>
</dbReference>
<evidence type="ECO:0000313" key="3">
    <source>
        <dbReference type="Proteomes" id="UP000824366"/>
    </source>
</evidence>
<dbReference type="Pfam" id="PF11346">
    <property type="entry name" value="DUF3149"/>
    <property type="match status" value="1"/>
</dbReference>
<protein>
    <recommendedName>
        <fullName evidence="4">DUF3149 domain-containing protein</fullName>
    </recommendedName>
</protein>